<dbReference type="Proteomes" id="UP000268014">
    <property type="component" value="Unassembled WGS sequence"/>
</dbReference>
<organism evidence="3">
    <name type="scientific">Haemonchus placei</name>
    <name type="common">Barber's pole worm</name>
    <dbReference type="NCBI Taxonomy" id="6290"/>
    <lineage>
        <taxon>Eukaryota</taxon>
        <taxon>Metazoa</taxon>
        <taxon>Ecdysozoa</taxon>
        <taxon>Nematoda</taxon>
        <taxon>Chromadorea</taxon>
        <taxon>Rhabditida</taxon>
        <taxon>Rhabditina</taxon>
        <taxon>Rhabditomorpha</taxon>
        <taxon>Strongyloidea</taxon>
        <taxon>Trichostrongylidae</taxon>
        <taxon>Haemonchus</taxon>
    </lineage>
</organism>
<dbReference type="AlphaFoldDB" id="A0A0N4X2E4"/>
<dbReference type="WBParaSite" id="HPLM_0001852901-mRNA-1">
    <property type="protein sequence ID" value="HPLM_0001852901-mRNA-1"/>
    <property type="gene ID" value="HPLM_0001852901"/>
</dbReference>
<accession>A0A0N4X2E4</accession>
<dbReference type="EMBL" id="UZAF01020634">
    <property type="protein sequence ID" value="VDO71625.1"/>
    <property type="molecule type" value="Genomic_DNA"/>
</dbReference>
<keyword evidence="2" id="KW-1185">Reference proteome</keyword>
<evidence type="ECO:0000313" key="1">
    <source>
        <dbReference type="EMBL" id="VDO71625.1"/>
    </source>
</evidence>
<reference evidence="1 2" key="2">
    <citation type="submission" date="2018-11" db="EMBL/GenBank/DDBJ databases">
        <authorList>
            <consortium name="Pathogen Informatics"/>
        </authorList>
    </citation>
    <scope>NUCLEOTIDE SEQUENCE [LARGE SCALE GENOMIC DNA]</scope>
    <source>
        <strain evidence="1 2">MHpl1</strain>
    </source>
</reference>
<proteinExistence type="predicted"/>
<evidence type="ECO:0000313" key="2">
    <source>
        <dbReference type="Proteomes" id="UP000268014"/>
    </source>
</evidence>
<evidence type="ECO:0000313" key="3">
    <source>
        <dbReference type="WBParaSite" id="HPLM_0001852901-mRNA-1"/>
    </source>
</evidence>
<reference evidence="3" key="1">
    <citation type="submission" date="2017-02" db="UniProtKB">
        <authorList>
            <consortium name="WormBaseParasite"/>
        </authorList>
    </citation>
    <scope>IDENTIFICATION</scope>
</reference>
<name>A0A0N4X2E4_HAEPC</name>
<sequence>MDLAGICENAHGLATINALISTQSECQSIPTSLPAITTSSPVSVHYWLGIQFFVDPRLPAVVQKGPWAAFTFRSHRISPPVGRNVMCRVFFSFSCHLVFEFLFCLRYMLPRFPRKRRSLAPFSHGNPFLIVSFVLL</sequence>
<gene>
    <name evidence="1" type="ORF">HPLM_LOCUS18521</name>
</gene>
<protein>
    <submittedName>
        <fullName evidence="1 3">Uncharacterized protein</fullName>
    </submittedName>
</protein>